<dbReference type="InterPro" id="IPR001412">
    <property type="entry name" value="aa-tRNA-synth_I_CS"/>
</dbReference>
<dbReference type="FunFam" id="3.40.50.620:FF:000037">
    <property type="entry name" value="Glutamine--tRNA ligase cytoplasmic"/>
    <property type="match status" value="1"/>
</dbReference>
<dbReference type="GO" id="GO:0006425">
    <property type="term" value="P:glutaminyl-tRNA aminoacylation"/>
    <property type="evidence" value="ECO:0007669"/>
    <property type="project" value="InterPro"/>
</dbReference>
<dbReference type="Pfam" id="PF04557">
    <property type="entry name" value="tRNA_synt_1c_R2"/>
    <property type="match status" value="1"/>
</dbReference>
<evidence type="ECO:0000256" key="5">
    <source>
        <dbReference type="ARBA" id="ARBA00022840"/>
    </source>
</evidence>
<dbReference type="EMBL" id="HACM01001795">
    <property type="protein sequence ID" value="CRZ02237.1"/>
    <property type="molecule type" value="Transcribed_RNA"/>
</dbReference>
<dbReference type="SUPFAM" id="SSF50715">
    <property type="entry name" value="Ribosomal protein L25-like"/>
    <property type="match status" value="1"/>
</dbReference>
<evidence type="ECO:0000256" key="7">
    <source>
        <dbReference type="ARBA" id="ARBA00023146"/>
    </source>
</evidence>
<dbReference type="PANTHER" id="PTHR43097:SF4">
    <property type="entry name" value="GLUTAMINE--TRNA LIGASE"/>
    <property type="match status" value="1"/>
</dbReference>
<feature type="domain" description="Glutaminyl-tRNA synthetase class Ib non-specific RNA-binding" evidence="15">
    <location>
        <begin position="24"/>
        <end position="160"/>
    </location>
</feature>
<evidence type="ECO:0000256" key="6">
    <source>
        <dbReference type="ARBA" id="ARBA00022917"/>
    </source>
</evidence>
<feature type="domain" description="Glutamyl/glutaminyl-tRNA synthetase class Ib anti-codon binding" evidence="13">
    <location>
        <begin position="553"/>
        <end position="653"/>
    </location>
</feature>
<keyword evidence="3 10" id="KW-0436">Ligase</keyword>
<dbReference type="SUPFAM" id="SSF52374">
    <property type="entry name" value="Nucleotidylyl transferase"/>
    <property type="match status" value="1"/>
</dbReference>
<evidence type="ECO:0000313" key="17">
    <source>
        <dbReference type="EMBL" id="CRZ02237.1"/>
    </source>
</evidence>
<dbReference type="NCBIfam" id="TIGR00440">
    <property type="entry name" value="glnS"/>
    <property type="match status" value="1"/>
</dbReference>
<evidence type="ECO:0000256" key="3">
    <source>
        <dbReference type="ARBA" id="ARBA00022598"/>
    </source>
</evidence>
<dbReference type="InterPro" id="IPR007638">
    <property type="entry name" value="Gln-tRNA-synth_Ib_RNA-bd_2"/>
</dbReference>
<dbReference type="InterPro" id="IPR020058">
    <property type="entry name" value="Glu/Gln-tRNA-synth_Ib_cat-dom"/>
</dbReference>
<dbReference type="InterPro" id="IPR011035">
    <property type="entry name" value="Ribosomal_bL25/Gln-tRNA_synth"/>
</dbReference>
<keyword evidence="7 10" id="KW-0030">Aminoacyl-tRNA synthetase</keyword>
<evidence type="ECO:0000256" key="2">
    <source>
        <dbReference type="ARBA" id="ARBA00012836"/>
    </source>
</evidence>
<dbReference type="Gene3D" id="1.10.10.2420">
    <property type="match status" value="1"/>
</dbReference>
<dbReference type="InterPro" id="IPR042558">
    <property type="entry name" value="Gln-tRNA-synth_Ib_RNA-bd_N_1"/>
</dbReference>
<dbReference type="InterPro" id="IPR014729">
    <property type="entry name" value="Rossmann-like_a/b/a_fold"/>
</dbReference>
<evidence type="ECO:0000256" key="10">
    <source>
        <dbReference type="RuleBase" id="RU363037"/>
    </source>
</evidence>
<dbReference type="InterPro" id="IPR049437">
    <property type="entry name" value="tRNA-synt_1c_C2"/>
</dbReference>
<dbReference type="InterPro" id="IPR004514">
    <property type="entry name" value="Gln-tRNA-synth"/>
</dbReference>
<comment type="catalytic activity">
    <reaction evidence="9">
        <text>tRNA(Gln) + L-glutamine + ATP = L-glutaminyl-tRNA(Gln) + AMP + diphosphate</text>
        <dbReference type="Rhea" id="RHEA:20121"/>
        <dbReference type="Rhea" id="RHEA-COMP:9662"/>
        <dbReference type="Rhea" id="RHEA-COMP:9681"/>
        <dbReference type="ChEBI" id="CHEBI:30616"/>
        <dbReference type="ChEBI" id="CHEBI:33019"/>
        <dbReference type="ChEBI" id="CHEBI:58359"/>
        <dbReference type="ChEBI" id="CHEBI:78442"/>
        <dbReference type="ChEBI" id="CHEBI:78521"/>
        <dbReference type="ChEBI" id="CHEBI:456215"/>
        <dbReference type="EC" id="6.1.1.18"/>
    </reaction>
</comment>
<feature type="compositionally biased region" description="Basic and acidic residues" evidence="11">
    <location>
        <begin position="184"/>
        <end position="197"/>
    </location>
</feature>
<dbReference type="Pfam" id="PF20974">
    <property type="entry name" value="tRNA-synt_1c_C2"/>
    <property type="match status" value="1"/>
</dbReference>
<dbReference type="FunFam" id="2.40.240.10:FF:000007">
    <property type="entry name" value="Glutamine--tRNA ligase"/>
    <property type="match status" value="1"/>
</dbReference>
<feature type="region of interest" description="Disordered" evidence="11">
    <location>
        <begin position="184"/>
        <end position="203"/>
    </location>
</feature>
<dbReference type="InterPro" id="IPR020059">
    <property type="entry name" value="Glu/Gln-tRNA-synth_Ib_codon-bd"/>
</dbReference>
<dbReference type="Gene3D" id="3.40.50.620">
    <property type="entry name" value="HUPs"/>
    <property type="match status" value="1"/>
</dbReference>
<comment type="similarity">
    <text evidence="1 10">Belongs to the class-I aminoacyl-tRNA synthetase family.</text>
</comment>
<protein>
    <recommendedName>
        <fullName evidence="2">glutamine--tRNA ligase</fullName>
        <ecNumber evidence="2">6.1.1.18</ecNumber>
    </recommendedName>
    <alternativeName>
        <fullName evidence="8">Glutaminyl-tRNA synthetase</fullName>
    </alternativeName>
</protein>
<sequence length="762" mass="85789">MTAGHGSPILMAIGLNPKFISQLNTADAQQLEHVVHEAGLERGCSESVGKLLVSVASGLKSTPFVDANRPTLLAYIADGRISSQAQVAAAIEYLTSGVEKFDVSRFEQQCGVGVVISPEHISSVVAGALSSCVEEIKVKRYFFAFGPLLGKIRVQLPFCDAAVLKTELDAQILALLGPKTEKDSIRTKKPKVPKEVNEAEPNPMSAPIMTMAEIEKQYIGRALDSAVNTPELTAMHNTVTGGRIRTRFPPEPNGFLHIGHAKAMNFSFGFAKSKGGVTFLRYDDTNPSAEKRVFIDSIAENVSWLGHSPFETTYSSEYFPELYELAMELIRRGKAYVCHQTQAEIKAARAARMDQPPSPWRDTPIEENLRKFEWMRQGRYKEGEVTLRMKIDIAHANPCMWDPVAYRIKYEAHPHVGDAWCIYPSYDFSHCLVDSIEHITHSLCTLEFEVRRDSYYWLLEALDLYRPLVWEYSRLNITYNVMSKRKLKQLVEQLYVNGWDDPRMLTVNGLRRRGYTPTAINEFCARVGVTRSENTIAMSLLEACIRQEQDEQAPRTMAVLDPLRMTLTNVPDDFAEFVDVPIHPKRSEMGTRPVALSKTVFIDRSDFRMDDSPSFYGLAPGKQVHLKFAYHITCQKAVVDEAGNVVELQCTLDKDSTTKLKGIIHWVSGPNPLPVVVRLYSYLFKSMDPSALGDEWLDDLNEKSLVVMDKALVDGSLRGVAQGTRFQFERLGYFIVDSDSVLECPVFNRIVELKESKEKRDM</sequence>
<evidence type="ECO:0000256" key="9">
    <source>
        <dbReference type="ARBA" id="ARBA00048270"/>
    </source>
</evidence>
<reference evidence="17" key="1">
    <citation type="submission" date="2015-04" db="EMBL/GenBank/DDBJ databases">
        <title>The genome sequence of the plant pathogenic Rhizarian Plasmodiophora brassicae reveals insights in its biotrophic life cycle and the origin of chitin synthesis.</title>
        <authorList>
            <person name="Schwelm A."/>
            <person name="Fogelqvist J."/>
            <person name="Knaust A."/>
            <person name="Julke S."/>
            <person name="Lilja T."/>
            <person name="Dhandapani V."/>
            <person name="Bonilla-Rosso G."/>
            <person name="Karlsson M."/>
            <person name="Shevchenko A."/>
            <person name="Choi S.R."/>
            <person name="Kim H.G."/>
            <person name="Park J.Y."/>
            <person name="Lim Y.P."/>
            <person name="Ludwig-Muller J."/>
            <person name="Dixelius C."/>
        </authorList>
    </citation>
    <scope>NUCLEOTIDE SEQUENCE</scope>
    <source>
        <tissue evidence="17">Potato root galls</tissue>
    </source>
</reference>
<dbReference type="GO" id="GO:0005829">
    <property type="term" value="C:cytosol"/>
    <property type="evidence" value="ECO:0007669"/>
    <property type="project" value="TreeGrafter"/>
</dbReference>
<dbReference type="FunFam" id="1.10.10.2420:FF:000001">
    <property type="entry name" value="Glutamine--tRNA ligase cytoplasmic"/>
    <property type="match status" value="1"/>
</dbReference>
<organism evidence="17">
    <name type="scientific">Spongospora subterranea</name>
    <dbReference type="NCBI Taxonomy" id="70186"/>
    <lineage>
        <taxon>Eukaryota</taxon>
        <taxon>Sar</taxon>
        <taxon>Rhizaria</taxon>
        <taxon>Endomyxa</taxon>
        <taxon>Phytomyxea</taxon>
        <taxon>Plasmodiophorida</taxon>
        <taxon>Plasmodiophoridae</taxon>
        <taxon>Spongospora</taxon>
    </lineage>
</organism>
<evidence type="ECO:0000259" key="15">
    <source>
        <dbReference type="Pfam" id="PF04558"/>
    </source>
</evidence>
<name>A0A0H5QKT6_9EUKA</name>
<dbReference type="Gene3D" id="2.40.240.10">
    <property type="entry name" value="Ribosomal Protein L25, Chain P"/>
    <property type="match status" value="2"/>
</dbReference>
<evidence type="ECO:0000256" key="11">
    <source>
        <dbReference type="SAM" id="MobiDB-lite"/>
    </source>
</evidence>
<dbReference type="GO" id="GO:0004819">
    <property type="term" value="F:glutamine-tRNA ligase activity"/>
    <property type="evidence" value="ECO:0007669"/>
    <property type="project" value="UniProtKB-EC"/>
</dbReference>
<dbReference type="Pfam" id="PF03950">
    <property type="entry name" value="tRNA-synt_1c_C"/>
    <property type="match status" value="1"/>
</dbReference>
<dbReference type="InterPro" id="IPR050132">
    <property type="entry name" value="Gln/Glu-tRNA_Ligase"/>
</dbReference>
<dbReference type="Pfam" id="PF00749">
    <property type="entry name" value="tRNA-synt_1c"/>
    <property type="match status" value="1"/>
</dbReference>
<evidence type="ECO:0000259" key="12">
    <source>
        <dbReference type="Pfam" id="PF00749"/>
    </source>
</evidence>
<keyword evidence="4 10" id="KW-0547">Nucleotide-binding</keyword>
<feature type="domain" description="Glutaminyl-tRNA synthetase class Ib non-specific RNA-binding" evidence="14">
    <location>
        <begin position="165"/>
        <end position="199"/>
    </location>
</feature>
<keyword evidence="6 10" id="KW-0648">Protein biosynthesis</keyword>
<dbReference type="Gene3D" id="1.10.8.1290">
    <property type="entry name" value="Glutaminyl-tRNA synthetase, non-specific RNA binding region part 1, domain 1"/>
    <property type="match status" value="1"/>
</dbReference>
<evidence type="ECO:0000259" key="13">
    <source>
        <dbReference type="Pfam" id="PF03950"/>
    </source>
</evidence>
<dbReference type="Pfam" id="PF04558">
    <property type="entry name" value="tRNA_synt_1c_R1"/>
    <property type="match status" value="1"/>
</dbReference>
<proteinExistence type="inferred from homology"/>
<evidence type="ECO:0000259" key="14">
    <source>
        <dbReference type="Pfam" id="PF04557"/>
    </source>
</evidence>
<dbReference type="PROSITE" id="PS00178">
    <property type="entry name" value="AA_TRNA_LIGASE_I"/>
    <property type="match status" value="1"/>
</dbReference>
<dbReference type="PANTHER" id="PTHR43097">
    <property type="entry name" value="GLUTAMINE-TRNA LIGASE"/>
    <property type="match status" value="1"/>
</dbReference>
<feature type="domain" description="tRNA synthetases class I (E and Q) anti-codon binding" evidence="16">
    <location>
        <begin position="663"/>
        <end position="737"/>
    </location>
</feature>
<evidence type="ECO:0000256" key="1">
    <source>
        <dbReference type="ARBA" id="ARBA00005594"/>
    </source>
</evidence>
<accession>A0A0H5QKT6</accession>
<evidence type="ECO:0000259" key="16">
    <source>
        <dbReference type="Pfam" id="PF20974"/>
    </source>
</evidence>
<dbReference type="AlphaFoldDB" id="A0A0H5QKT6"/>
<dbReference type="InterPro" id="IPR020056">
    <property type="entry name" value="Rbsml_bL25/Gln-tRNA_synth_N"/>
</dbReference>
<dbReference type="EC" id="6.1.1.18" evidence="2"/>
<dbReference type="InterPro" id="IPR000924">
    <property type="entry name" value="Glu/Gln-tRNA-synth"/>
</dbReference>
<dbReference type="InterPro" id="IPR042559">
    <property type="entry name" value="Gln-tRNA-synth_Ib_RNA-bd_N_2"/>
</dbReference>
<feature type="domain" description="Glutamyl/glutaminyl-tRNA synthetase class Ib catalytic" evidence="12">
    <location>
        <begin position="244"/>
        <end position="548"/>
    </location>
</feature>
<keyword evidence="5 10" id="KW-0067">ATP-binding</keyword>
<dbReference type="InterPro" id="IPR007639">
    <property type="entry name" value="Gln-tRNA-synth_Ib_RNA-bd_N"/>
</dbReference>
<evidence type="ECO:0000256" key="8">
    <source>
        <dbReference type="ARBA" id="ARBA00030466"/>
    </source>
</evidence>
<dbReference type="GO" id="GO:0005524">
    <property type="term" value="F:ATP binding"/>
    <property type="evidence" value="ECO:0007669"/>
    <property type="project" value="UniProtKB-KW"/>
</dbReference>
<evidence type="ECO:0000256" key="4">
    <source>
        <dbReference type="ARBA" id="ARBA00022741"/>
    </source>
</evidence>
<dbReference type="PRINTS" id="PR00987">
    <property type="entry name" value="TRNASYNTHGLU"/>
</dbReference>